<dbReference type="OrthoDB" id="9775851at2"/>
<dbReference type="EMBL" id="QKXQ01000273">
    <property type="protein sequence ID" value="REH96077.1"/>
    <property type="molecule type" value="Genomic_DNA"/>
</dbReference>
<dbReference type="InterPro" id="IPR019826">
    <property type="entry name" value="Carboxylesterase_B_AS"/>
</dbReference>
<keyword evidence="2 3" id="KW-0378">Hydrolase</keyword>
<dbReference type="InterPro" id="IPR002018">
    <property type="entry name" value="CarbesteraseB"/>
</dbReference>
<dbReference type="GO" id="GO:0052689">
    <property type="term" value="F:carboxylic ester hydrolase activity"/>
    <property type="evidence" value="ECO:0007669"/>
    <property type="project" value="TreeGrafter"/>
</dbReference>
<dbReference type="AlphaFoldDB" id="A0A3E0IQ13"/>
<accession>A0A3E0IQ13</accession>
<dbReference type="InterPro" id="IPR019819">
    <property type="entry name" value="Carboxylesterase_B_CS"/>
</dbReference>
<dbReference type="InterPro" id="IPR050654">
    <property type="entry name" value="AChE-related_enzymes"/>
</dbReference>
<gene>
    <name evidence="5" type="ORF">DOS83_05830</name>
</gene>
<name>A0A3E0IQ13_9STAP</name>
<evidence type="ECO:0000313" key="5">
    <source>
        <dbReference type="EMBL" id="REH96077.1"/>
    </source>
</evidence>
<dbReference type="Pfam" id="PF00135">
    <property type="entry name" value="COesterase"/>
    <property type="match status" value="2"/>
</dbReference>
<sequence length="435" mass="50114">MCLVHTKLGYVKGERHSGYDCFKGIPYAKPPIGALRFLHAHPIDQWQGVLDATQWSDVPIQPHNSLERFFAVTDHQYTQNEDCLYLNIWRPNRKVTRPLPVIIYIYGGSFLNGHSAQDLYQPHEMVKQEDVIVVTMNYRIGALGFLDWSTVNSDWDKNNGLSDQICAIQWVHQYIEAFGGHPNHISLMGQSAGAMSIEALLRISSVRPLIKNAILLSGILKMDSLEDGNQKAHEFSALKTKHLGARDFETLSSSEMLFLMEKHQEHYGKSKGLELLYQPIETEHIDSTYHNVRIPILLSITKSEGDIYIANEHKRLPPAQFQAVIQRAGLKVPQESEIQTAQQQRDFITTYYFKKPFQNLYETLSQYTTVWTYEFTWAHPTHPDFATPYHILDVIFWMGRLDILTAHGAYVSDHDKQLSRHMMRKLCHFVQTGKF</sequence>
<proteinExistence type="inferred from homology"/>
<dbReference type="RefSeq" id="WP_116094260.1">
    <property type="nucleotide sequence ID" value="NZ_QKXN01000122.1"/>
</dbReference>
<dbReference type="Gene3D" id="3.40.50.1820">
    <property type="entry name" value="alpha/beta hydrolase"/>
    <property type="match status" value="1"/>
</dbReference>
<comment type="caution">
    <text evidence="5">The sequence shown here is derived from an EMBL/GenBank/DDBJ whole genome shotgun (WGS) entry which is preliminary data.</text>
</comment>
<dbReference type="InterPro" id="IPR029058">
    <property type="entry name" value="AB_hydrolase_fold"/>
</dbReference>
<evidence type="ECO:0000256" key="2">
    <source>
        <dbReference type="ARBA" id="ARBA00022801"/>
    </source>
</evidence>
<dbReference type="EC" id="3.1.1.-" evidence="3"/>
<dbReference type="SUPFAM" id="SSF53474">
    <property type="entry name" value="alpha/beta-Hydrolases"/>
    <property type="match status" value="1"/>
</dbReference>
<feature type="domain" description="Carboxylesterase type B" evidence="4">
    <location>
        <begin position="318"/>
        <end position="434"/>
    </location>
</feature>
<feature type="domain" description="Carboxylesterase type B" evidence="4">
    <location>
        <begin position="4"/>
        <end position="311"/>
    </location>
</feature>
<evidence type="ECO:0000256" key="3">
    <source>
        <dbReference type="RuleBase" id="RU361235"/>
    </source>
</evidence>
<organism evidence="5 6">
    <name type="scientific">Staphylococcus felis</name>
    <dbReference type="NCBI Taxonomy" id="46127"/>
    <lineage>
        <taxon>Bacteria</taxon>
        <taxon>Bacillati</taxon>
        <taxon>Bacillota</taxon>
        <taxon>Bacilli</taxon>
        <taxon>Bacillales</taxon>
        <taxon>Staphylococcaceae</taxon>
        <taxon>Staphylococcus</taxon>
    </lineage>
</organism>
<evidence type="ECO:0000313" key="6">
    <source>
        <dbReference type="Proteomes" id="UP000256562"/>
    </source>
</evidence>
<comment type="similarity">
    <text evidence="1 3">Belongs to the type-B carboxylesterase/lipase family.</text>
</comment>
<protein>
    <recommendedName>
        <fullName evidence="3">Carboxylic ester hydrolase</fullName>
        <ecNumber evidence="3">3.1.1.-</ecNumber>
    </recommendedName>
</protein>
<dbReference type="PROSITE" id="PS00941">
    <property type="entry name" value="CARBOXYLESTERASE_B_2"/>
    <property type="match status" value="1"/>
</dbReference>
<dbReference type="PANTHER" id="PTHR43918:SF4">
    <property type="entry name" value="CARBOXYLIC ESTER HYDROLASE"/>
    <property type="match status" value="1"/>
</dbReference>
<dbReference type="Proteomes" id="UP000256562">
    <property type="component" value="Unassembled WGS sequence"/>
</dbReference>
<reference evidence="5 6" key="1">
    <citation type="journal article" date="2018" name="Vet. Microbiol.">
        <title>Characterisation of Staphylococcus felis isolated from cats using whole genome sequencing.</title>
        <authorList>
            <person name="Worthing K."/>
            <person name="Pang S."/>
            <person name="Trott D.J."/>
            <person name="Abraham S."/>
            <person name="Coombs G.W."/>
            <person name="Jordan D."/>
            <person name="McIntyre L."/>
            <person name="Davies M.R."/>
            <person name="Norris J."/>
        </authorList>
    </citation>
    <scope>NUCLEOTIDE SEQUENCE [LARGE SCALE GENOMIC DNA]</scope>
    <source>
        <strain evidence="5 6">F9</strain>
    </source>
</reference>
<dbReference type="PROSITE" id="PS00122">
    <property type="entry name" value="CARBOXYLESTERASE_B_1"/>
    <property type="match status" value="1"/>
</dbReference>
<evidence type="ECO:0000259" key="4">
    <source>
        <dbReference type="Pfam" id="PF00135"/>
    </source>
</evidence>
<dbReference type="PANTHER" id="PTHR43918">
    <property type="entry name" value="ACETYLCHOLINESTERASE"/>
    <property type="match status" value="1"/>
</dbReference>
<evidence type="ECO:0000256" key="1">
    <source>
        <dbReference type="ARBA" id="ARBA00005964"/>
    </source>
</evidence>